<gene>
    <name evidence="5" type="ORF">A6R68_12523</name>
</gene>
<comment type="similarity">
    <text evidence="1">Belongs to the FAM90 family.</text>
</comment>
<sequence>MMGQEINPYTGTSPDKDIKVQNLQNQRVPVMQRVLPPEENPRVKCRNCGAFGHTVRSKKCPIKSWDGAQVPLPWSIVKKEKENKDPQKRQNLQNPEPVKETEREMRERERLEQQRKALLLKFPKKPPERKPQSWKDTSQHSNYVRRPSRPTFIHVNKKSSLNCTQTNLPSVKKSDEEHVCHTAPSTEDCNSIFPLKEDKCQTLEVPNMPKTSFGHSDEDPTFSENPTDQSTEYFFHQVPQAAFKVQEMGHMLNTQSSHLYPTAHTGSQRAKLSFKVTHERNLQLHTQGIQYPPTKRQVSSYQKPNKSTEKPMLEAFRVVPCSSTSRVEPEGLSQVTHVEQQPPHNRALLNFTQPFTESHHPLSSHVPVQPLRMVFTRVRNDCWSSRILEASSSYPEKKISSDKISSSLKQSKGIFPRVSLINFINTLPISSFEEMTDAYKIMGERKFYQQIMEDEHYYQKFKVTDRMDVVTVQDYMHYCSFMDKAPASFGGRNNHWRRLTLRSIPKTMIMYDIIEYAESGVISDRLQKEMKYPPITTVRPYYQPWGQEGKMKHLGRRSKQAQKKVQKMKKAYMAAKEEKASSKEAKADKRQTKKVIFYCPSFEIVAIEETRSDTKLENEEKELFA</sequence>
<feature type="non-terminal residue" evidence="5">
    <location>
        <position position="625"/>
    </location>
</feature>
<feature type="compositionally biased region" description="Basic and acidic residues" evidence="3">
    <location>
        <begin position="79"/>
        <end position="88"/>
    </location>
</feature>
<dbReference type="STRING" id="56216.A0A1A6H5N0"/>
<feature type="region of interest" description="Disordered" evidence="3">
    <location>
        <begin position="79"/>
        <end position="149"/>
    </location>
</feature>
<feature type="compositionally biased region" description="Basic and acidic residues" evidence="3">
    <location>
        <begin position="97"/>
        <end position="115"/>
    </location>
</feature>
<reference evidence="5 6" key="1">
    <citation type="submission" date="2016-06" db="EMBL/GenBank/DDBJ databases">
        <title>The Draft Genome Sequence and Annotation of the Desert Woodrat Neotoma lepida.</title>
        <authorList>
            <person name="Campbell M."/>
            <person name="Oakeson K.F."/>
            <person name="Yandell M."/>
            <person name="Halpert J.R."/>
            <person name="Dearing D."/>
        </authorList>
    </citation>
    <scope>NUCLEOTIDE SEQUENCE [LARGE SCALE GENOMIC DNA]</scope>
    <source>
        <strain evidence="5">417</strain>
        <tissue evidence="5">Liver</tissue>
    </source>
</reference>
<name>A0A1A6H5N0_NEOLE</name>
<feature type="coiled-coil region" evidence="2">
    <location>
        <begin position="551"/>
        <end position="585"/>
    </location>
</feature>
<dbReference type="EMBL" id="LZPO01055071">
    <property type="protein sequence ID" value="OBS72912.1"/>
    <property type="molecule type" value="Genomic_DNA"/>
</dbReference>
<evidence type="ECO:0000313" key="6">
    <source>
        <dbReference type="Proteomes" id="UP000092124"/>
    </source>
</evidence>
<protein>
    <recommendedName>
        <fullName evidence="4">Zinc knuckle domain-containing protein</fullName>
    </recommendedName>
</protein>
<evidence type="ECO:0000256" key="1">
    <source>
        <dbReference type="ARBA" id="ARBA00007943"/>
    </source>
</evidence>
<dbReference type="OrthoDB" id="9623814at2759"/>
<feature type="domain" description="Zinc knuckle" evidence="4">
    <location>
        <begin position="42"/>
        <end position="84"/>
    </location>
</feature>
<evidence type="ECO:0000313" key="5">
    <source>
        <dbReference type="EMBL" id="OBS72912.1"/>
    </source>
</evidence>
<organism evidence="5 6">
    <name type="scientific">Neotoma lepida</name>
    <name type="common">Desert woodrat</name>
    <dbReference type="NCBI Taxonomy" id="56216"/>
    <lineage>
        <taxon>Eukaryota</taxon>
        <taxon>Metazoa</taxon>
        <taxon>Chordata</taxon>
        <taxon>Craniata</taxon>
        <taxon>Vertebrata</taxon>
        <taxon>Euteleostomi</taxon>
        <taxon>Mammalia</taxon>
        <taxon>Eutheria</taxon>
        <taxon>Euarchontoglires</taxon>
        <taxon>Glires</taxon>
        <taxon>Rodentia</taxon>
        <taxon>Myomorpha</taxon>
        <taxon>Muroidea</taxon>
        <taxon>Cricetidae</taxon>
        <taxon>Neotominae</taxon>
        <taxon>Neotoma</taxon>
    </lineage>
</organism>
<accession>A0A1A6H5N0</accession>
<dbReference type="AlphaFoldDB" id="A0A1A6H5N0"/>
<dbReference type="PANTHER" id="PTHR16035">
    <property type="entry name" value="PROTEIN FAM90A1"/>
    <property type="match status" value="1"/>
</dbReference>
<dbReference type="Pfam" id="PF15288">
    <property type="entry name" value="zf-CCHC_6"/>
    <property type="match status" value="1"/>
</dbReference>
<dbReference type="InterPro" id="IPR039213">
    <property type="entry name" value="FAM90"/>
</dbReference>
<dbReference type="InterPro" id="IPR041670">
    <property type="entry name" value="Znf-CCHC_6"/>
</dbReference>
<keyword evidence="2" id="KW-0175">Coiled coil</keyword>
<dbReference type="Proteomes" id="UP000092124">
    <property type="component" value="Unassembled WGS sequence"/>
</dbReference>
<comment type="caution">
    <text evidence="5">The sequence shown here is derived from an EMBL/GenBank/DDBJ whole genome shotgun (WGS) entry which is preliminary data.</text>
</comment>
<keyword evidence="6" id="KW-1185">Reference proteome</keyword>
<proteinExistence type="inferred from homology"/>
<evidence type="ECO:0000256" key="2">
    <source>
        <dbReference type="SAM" id="Coils"/>
    </source>
</evidence>
<dbReference type="PANTHER" id="PTHR16035:SF14">
    <property type="entry name" value="FAMILY WITH SEQUENCE SIMILARITY 90 MEMBER A11, PSEUDOGENE-RELATED"/>
    <property type="match status" value="1"/>
</dbReference>
<evidence type="ECO:0000259" key="4">
    <source>
        <dbReference type="Pfam" id="PF15288"/>
    </source>
</evidence>
<evidence type="ECO:0000256" key="3">
    <source>
        <dbReference type="SAM" id="MobiDB-lite"/>
    </source>
</evidence>